<feature type="transmembrane region" description="Helical" evidence="1">
    <location>
        <begin position="12"/>
        <end position="32"/>
    </location>
</feature>
<gene>
    <name evidence="2" type="ORF">HA237_01540</name>
</gene>
<keyword evidence="1" id="KW-0472">Membrane</keyword>
<reference evidence="3" key="1">
    <citation type="journal article" date="2020" name="bioRxiv">
        <title>A rank-normalized archaeal taxonomy based on genome phylogeny resolves widespread incomplete and uneven classifications.</title>
        <authorList>
            <person name="Rinke C."/>
            <person name="Chuvochina M."/>
            <person name="Mussig A.J."/>
            <person name="Chaumeil P.-A."/>
            <person name="Waite D.W."/>
            <person name="Whitman W.B."/>
            <person name="Parks D.H."/>
            <person name="Hugenholtz P."/>
        </authorList>
    </citation>
    <scope>NUCLEOTIDE SEQUENCE [LARGE SCALE GENOMIC DNA]</scope>
</reference>
<feature type="transmembrane region" description="Helical" evidence="1">
    <location>
        <begin position="194"/>
        <end position="215"/>
    </location>
</feature>
<keyword evidence="1" id="KW-1133">Transmembrane helix</keyword>
<evidence type="ECO:0000313" key="2">
    <source>
        <dbReference type="EMBL" id="HIH08032.1"/>
    </source>
</evidence>
<dbReference type="AlphaFoldDB" id="A0A7J4IRH6"/>
<evidence type="ECO:0000313" key="3">
    <source>
        <dbReference type="Proteomes" id="UP000577419"/>
    </source>
</evidence>
<dbReference type="Proteomes" id="UP000577419">
    <property type="component" value="Unassembled WGS sequence"/>
</dbReference>
<proteinExistence type="predicted"/>
<keyword evidence="1" id="KW-0812">Transmembrane</keyword>
<feature type="transmembrane region" description="Helical" evidence="1">
    <location>
        <begin position="114"/>
        <end position="138"/>
    </location>
</feature>
<name>A0A7J4IRH6_9ARCH</name>
<feature type="transmembrane region" description="Helical" evidence="1">
    <location>
        <begin position="52"/>
        <end position="71"/>
    </location>
</feature>
<feature type="transmembrane region" description="Helical" evidence="1">
    <location>
        <begin position="227"/>
        <end position="250"/>
    </location>
</feature>
<feature type="transmembrane region" description="Helical" evidence="1">
    <location>
        <begin position="159"/>
        <end position="182"/>
    </location>
</feature>
<protein>
    <submittedName>
        <fullName evidence="2">DUF1616 domain-containing protein</fullName>
    </submittedName>
</protein>
<evidence type="ECO:0000256" key="1">
    <source>
        <dbReference type="SAM" id="Phobius"/>
    </source>
</evidence>
<feature type="transmembrane region" description="Helical" evidence="1">
    <location>
        <begin position="83"/>
        <end position="108"/>
    </location>
</feature>
<organism evidence="2 3">
    <name type="scientific">Candidatus Iainarchaeum sp</name>
    <dbReference type="NCBI Taxonomy" id="3101447"/>
    <lineage>
        <taxon>Archaea</taxon>
        <taxon>Candidatus Iainarchaeota</taxon>
        <taxon>Candidatus Iainarchaeia</taxon>
        <taxon>Candidatus Iainarchaeales</taxon>
        <taxon>Candidatus Iainarchaeaceae</taxon>
        <taxon>Candidatus Iainarchaeum</taxon>
    </lineage>
</organism>
<accession>A0A7J4IRH6</accession>
<dbReference type="EMBL" id="DUFG01000011">
    <property type="protein sequence ID" value="HIH08032.1"/>
    <property type="molecule type" value="Genomic_DNA"/>
</dbReference>
<comment type="caution">
    <text evidence="2">The sequence shown here is derived from an EMBL/GenBank/DDBJ whole genome shotgun (WGS) entry which is preliminary data.</text>
</comment>
<sequence>MEALTSTKSLVNVAFPTIVFSSLLLFGFVLSFNEVAPANFPFSGIASAIRPFLAIYLLLFPTGYLLLSFLFPKEKLSLLERFGLSIALSISLNVIAILFANMLFAFPINFRNSLIILVVMNMVFYALFIGKEFFWPYLELAAVRYIQAKRALSGKTIHGLADIAFFSTLAGLSVILTDLVTVSGQAFNELSAQLFYPTAALFAFFPSGQLVLSTLMHGKEKADIGKLSGYVALISVSLFTTAFVAVGIAGSAFEWHLAFKTHLFLVMLLLTALNLTIYALFTIIARAVPLASHLVKKFV</sequence>
<feature type="transmembrane region" description="Helical" evidence="1">
    <location>
        <begin position="262"/>
        <end position="288"/>
    </location>
</feature>